<evidence type="ECO:0000256" key="4">
    <source>
        <dbReference type="ARBA" id="ARBA00023136"/>
    </source>
</evidence>
<dbReference type="RefSeq" id="XP_046050793.1">
    <property type="nucleotide sequence ID" value="XM_046201338.1"/>
</dbReference>
<dbReference type="PANTHER" id="PTHR33048">
    <property type="entry name" value="PTH11-LIKE INTEGRAL MEMBRANE PROTEIN (AFU_ORTHOLOGUE AFUA_5G11245)"/>
    <property type="match status" value="1"/>
</dbReference>
<feature type="transmembrane region" description="Helical" evidence="6">
    <location>
        <begin position="12"/>
        <end position="38"/>
    </location>
</feature>
<sequence>MPHAIFAGSAEGLALALFVTTVLLSILCTIVVFLRAYIRTRNQSIGTDDYLMCAGWVAYMVHNIIVIIGCRRGVGTVRRKLETSQVQGGMKYVFLWQIFYAATLAFVKSSICVTVLRIVTGKAYVRVLYGLILLSVLMSSVGVQRHYGLCRCGYTRCVSASVASIVCVPYSSAYLTPEHFIYQVGNIILWTVVECGVGIVAGSLPSLRAFFKSLARDEYERLQQFP</sequence>
<dbReference type="InterPro" id="IPR052337">
    <property type="entry name" value="SAT4-like"/>
</dbReference>
<evidence type="ECO:0000256" key="6">
    <source>
        <dbReference type="SAM" id="Phobius"/>
    </source>
</evidence>
<evidence type="ECO:0000256" key="5">
    <source>
        <dbReference type="ARBA" id="ARBA00038359"/>
    </source>
</evidence>
<dbReference type="Pfam" id="PF20684">
    <property type="entry name" value="Fung_rhodopsin"/>
    <property type="match status" value="1"/>
</dbReference>
<keyword evidence="3 6" id="KW-1133">Transmembrane helix</keyword>
<organism evidence="8 9">
    <name type="scientific">Fusarium redolens</name>
    <dbReference type="NCBI Taxonomy" id="48865"/>
    <lineage>
        <taxon>Eukaryota</taxon>
        <taxon>Fungi</taxon>
        <taxon>Dikarya</taxon>
        <taxon>Ascomycota</taxon>
        <taxon>Pezizomycotina</taxon>
        <taxon>Sordariomycetes</taxon>
        <taxon>Hypocreomycetidae</taxon>
        <taxon>Hypocreales</taxon>
        <taxon>Nectriaceae</taxon>
        <taxon>Fusarium</taxon>
        <taxon>Fusarium redolens species complex</taxon>
    </lineage>
</organism>
<evidence type="ECO:0000313" key="8">
    <source>
        <dbReference type="EMBL" id="KAH7255224.1"/>
    </source>
</evidence>
<comment type="similarity">
    <text evidence="5">Belongs to the SAT4 family.</text>
</comment>
<feature type="transmembrane region" description="Helical" evidence="6">
    <location>
        <begin position="187"/>
        <end position="211"/>
    </location>
</feature>
<feature type="transmembrane region" description="Helical" evidence="6">
    <location>
        <begin position="94"/>
        <end position="116"/>
    </location>
</feature>
<dbReference type="AlphaFoldDB" id="A0A9P9KJS8"/>
<evidence type="ECO:0000256" key="3">
    <source>
        <dbReference type="ARBA" id="ARBA00022989"/>
    </source>
</evidence>
<feature type="transmembrane region" description="Helical" evidence="6">
    <location>
        <begin position="50"/>
        <end position="74"/>
    </location>
</feature>
<dbReference type="PANTHER" id="PTHR33048:SF15">
    <property type="entry name" value="INTEGRAL MEMBRANE PROTEIN"/>
    <property type="match status" value="1"/>
</dbReference>
<accession>A0A9P9KJS8</accession>
<evidence type="ECO:0000259" key="7">
    <source>
        <dbReference type="Pfam" id="PF20684"/>
    </source>
</evidence>
<reference evidence="8" key="1">
    <citation type="journal article" date="2021" name="Nat. Commun.">
        <title>Genetic determinants of endophytism in the Arabidopsis root mycobiome.</title>
        <authorList>
            <person name="Mesny F."/>
            <person name="Miyauchi S."/>
            <person name="Thiergart T."/>
            <person name="Pickel B."/>
            <person name="Atanasova L."/>
            <person name="Karlsson M."/>
            <person name="Huettel B."/>
            <person name="Barry K.W."/>
            <person name="Haridas S."/>
            <person name="Chen C."/>
            <person name="Bauer D."/>
            <person name="Andreopoulos W."/>
            <person name="Pangilinan J."/>
            <person name="LaButti K."/>
            <person name="Riley R."/>
            <person name="Lipzen A."/>
            <person name="Clum A."/>
            <person name="Drula E."/>
            <person name="Henrissat B."/>
            <person name="Kohler A."/>
            <person name="Grigoriev I.V."/>
            <person name="Martin F.M."/>
            <person name="Hacquard S."/>
        </authorList>
    </citation>
    <scope>NUCLEOTIDE SEQUENCE</scope>
    <source>
        <strain evidence="8">MPI-CAGE-AT-0023</strain>
    </source>
</reference>
<keyword evidence="9" id="KW-1185">Reference proteome</keyword>
<proteinExistence type="inferred from homology"/>
<evidence type="ECO:0000313" key="9">
    <source>
        <dbReference type="Proteomes" id="UP000720189"/>
    </source>
</evidence>
<evidence type="ECO:0000256" key="2">
    <source>
        <dbReference type="ARBA" id="ARBA00022692"/>
    </source>
</evidence>
<feature type="transmembrane region" description="Helical" evidence="6">
    <location>
        <begin position="123"/>
        <end position="141"/>
    </location>
</feature>
<dbReference type="EMBL" id="JAGMUX010000006">
    <property type="protein sequence ID" value="KAH7255224.1"/>
    <property type="molecule type" value="Genomic_DNA"/>
</dbReference>
<dbReference type="GO" id="GO:0016020">
    <property type="term" value="C:membrane"/>
    <property type="evidence" value="ECO:0007669"/>
    <property type="project" value="UniProtKB-SubCell"/>
</dbReference>
<dbReference type="Proteomes" id="UP000720189">
    <property type="component" value="Unassembled WGS sequence"/>
</dbReference>
<gene>
    <name evidence="8" type="ORF">BKA55DRAFT_736610</name>
</gene>
<evidence type="ECO:0000256" key="1">
    <source>
        <dbReference type="ARBA" id="ARBA00004141"/>
    </source>
</evidence>
<protein>
    <recommendedName>
        <fullName evidence="7">Rhodopsin domain-containing protein</fullName>
    </recommendedName>
</protein>
<dbReference type="GeneID" id="70231292"/>
<keyword evidence="2 6" id="KW-0812">Transmembrane</keyword>
<comment type="caution">
    <text evidence="8">The sequence shown here is derived from an EMBL/GenBank/DDBJ whole genome shotgun (WGS) entry which is preliminary data.</text>
</comment>
<feature type="domain" description="Rhodopsin" evidence="7">
    <location>
        <begin position="34"/>
        <end position="139"/>
    </location>
</feature>
<dbReference type="InterPro" id="IPR049326">
    <property type="entry name" value="Rhodopsin_dom_fungi"/>
</dbReference>
<comment type="subcellular location">
    <subcellularLocation>
        <location evidence="1">Membrane</location>
        <topology evidence="1">Multi-pass membrane protein</topology>
    </subcellularLocation>
</comment>
<dbReference type="OrthoDB" id="3897607at2759"/>
<keyword evidence="4 6" id="KW-0472">Membrane</keyword>
<name>A0A9P9KJS8_FUSRE</name>